<dbReference type="RefSeq" id="XP_027610123.1">
    <property type="nucleotide sequence ID" value="XM_027754322.1"/>
</dbReference>
<dbReference type="AlphaFoldDB" id="A0A401GAL1"/>
<proteinExistence type="predicted"/>
<dbReference type="InParanoid" id="A0A401GAL1"/>
<reference evidence="1 2" key="1">
    <citation type="journal article" date="2018" name="Sci. Rep.">
        <title>Genome sequence of the cauliflower mushroom Sparassis crispa (Hanabiratake) and its association with beneficial usage.</title>
        <authorList>
            <person name="Kiyama R."/>
            <person name="Furutani Y."/>
            <person name="Kawaguchi K."/>
            <person name="Nakanishi T."/>
        </authorList>
    </citation>
    <scope>NUCLEOTIDE SEQUENCE [LARGE SCALE GENOMIC DNA]</scope>
</reference>
<sequence length="88" mass="9431">MASRGTIPTQGVGLTFFHHRLALSVTVRQPYTLSSLFCPARLRIGVISVLELEIKTAIKLIAVPARSLTWWLGTSTSPGSGGVITPEV</sequence>
<dbReference type="EMBL" id="BFAD01000002">
    <property type="protein sequence ID" value="GBE79210.1"/>
    <property type="molecule type" value="Genomic_DNA"/>
</dbReference>
<evidence type="ECO:0000313" key="1">
    <source>
        <dbReference type="EMBL" id="GBE79210.1"/>
    </source>
</evidence>
<name>A0A401GAL1_9APHY</name>
<dbReference type="GeneID" id="38776127"/>
<protein>
    <submittedName>
        <fullName evidence="1">Uncharacterized protein</fullName>
    </submittedName>
</protein>
<evidence type="ECO:0000313" key="2">
    <source>
        <dbReference type="Proteomes" id="UP000287166"/>
    </source>
</evidence>
<dbReference type="Proteomes" id="UP000287166">
    <property type="component" value="Unassembled WGS sequence"/>
</dbReference>
<organism evidence="1 2">
    <name type="scientific">Sparassis crispa</name>
    <dbReference type="NCBI Taxonomy" id="139825"/>
    <lineage>
        <taxon>Eukaryota</taxon>
        <taxon>Fungi</taxon>
        <taxon>Dikarya</taxon>
        <taxon>Basidiomycota</taxon>
        <taxon>Agaricomycotina</taxon>
        <taxon>Agaricomycetes</taxon>
        <taxon>Polyporales</taxon>
        <taxon>Sparassidaceae</taxon>
        <taxon>Sparassis</taxon>
    </lineage>
</organism>
<accession>A0A401GAL1</accession>
<gene>
    <name evidence="1" type="ORF">SCP_0204070</name>
</gene>
<comment type="caution">
    <text evidence="1">The sequence shown here is derived from an EMBL/GenBank/DDBJ whole genome shotgun (WGS) entry which is preliminary data.</text>
</comment>
<keyword evidence="2" id="KW-1185">Reference proteome</keyword>